<accession>A0A914XP05</accession>
<dbReference type="WBParaSite" id="PSAMB.scaffold9281size5144.g32290.t1">
    <property type="protein sequence ID" value="PSAMB.scaffold9281size5144.g32290.t1"/>
    <property type="gene ID" value="PSAMB.scaffold9281size5144.g32290"/>
</dbReference>
<organism evidence="2 3">
    <name type="scientific">Plectus sambesii</name>
    <dbReference type="NCBI Taxonomy" id="2011161"/>
    <lineage>
        <taxon>Eukaryota</taxon>
        <taxon>Metazoa</taxon>
        <taxon>Ecdysozoa</taxon>
        <taxon>Nematoda</taxon>
        <taxon>Chromadorea</taxon>
        <taxon>Plectida</taxon>
        <taxon>Plectina</taxon>
        <taxon>Plectoidea</taxon>
        <taxon>Plectidae</taxon>
        <taxon>Plectus</taxon>
    </lineage>
</organism>
<keyword evidence="2" id="KW-1185">Reference proteome</keyword>
<proteinExistence type="predicted"/>
<sequence length="116" mass="12731">MLMIGFLVVFRRRAVGSPAGLSLARSITQTESPLHNAVAGAERSKSDLHVSCPYVCMYIARSIATRQRLAASKNRSRMSSLSSWQTYSTPGAQRRPWRSRNPPPNAGAQARPPPSH</sequence>
<dbReference type="AlphaFoldDB" id="A0A914XP05"/>
<protein>
    <submittedName>
        <fullName evidence="3">Secreted protein</fullName>
    </submittedName>
</protein>
<evidence type="ECO:0000313" key="3">
    <source>
        <dbReference type="WBParaSite" id="PSAMB.scaffold9281size5144.g32290.t1"/>
    </source>
</evidence>
<feature type="region of interest" description="Disordered" evidence="1">
    <location>
        <begin position="69"/>
        <end position="116"/>
    </location>
</feature>
<feature type="compositionally biased region" description="Pro residues" evidence="1">
    <location>
        <begin position="101"/>
        <end position="116"/>
    </location>
</feature>
<dbReference type="Proteomes" id="UP000887566">
    <property type="component" value="Unplaced"/>
</dbReference>
<name>A0A914XP05_9BILA</name>
<reference evidence="3" key="1">
    <citation type="submission" date="2022-11" db="UniProtKB">
        <authorList>
            <consortium name="WormBaseParasite"/>
        </authorList>
    </citation>
    <scope>IDENTIFICATION</scope>
</reference>
<evidence type="ECO:0000313" key="2">
    <source>
        <dbReference type="Proteomes" id="UP000887566"/>
    </source>
</evidence>
<evidence type="ECO:0000256" key="1">
    <source>
        <dbReference type="SAM" id="MobiDB-lite"/>
    </source>
</evidence>